<evidence type="ECO:0000256" key="3">
    <source>
        <dbReference type="ARBA" id="ARBA00022692"/>
    </source>
</evidence>
<dbReference type="GO" id="GO:0005886">
    <property type="term" value="C:plasma membrane"/>
    <property type="evidence" value="ECO:0007669"/>
    <property type="project" value="UniProtKB-SubCell"/>
</dbReference>
<feature type="transmembrane region" description="Helical" evidence="7">
    <location>
        <begin position="39"/>
        <end position="60"/>
    </location>
</feature>
<dbReference type="AlphaFoldDB" id="A0A8J8NVL9"/>
<dbReference type="Pfam" id="PF04515">
    <property type="entry name" value="Choline_transpo"/>
    <property type="match status" value="1"/>
</dbReference>
<feature type="transmembrane region" description="Helical" evidence="7">
    <location>
        <begin position="350"/>
        <end position="383"/>
    </location>
</feature>
<evidence type="ECO:0000313" key="9">
    <source>
        <dbReference type="Proteomes" id="UP000785679"/>
    </source>
</evidence>
<feature type="transmembrane region" description="Helical" evidence="7">
    <location>
        <begin position="216"/>
        <end position="235"/>
    </location>
</feature>
<proteinExistence type="inferred from homology"/>
<keyword evidence="5 7" id="KW-0472">Membrane</keyword>
<dbReference type="PANTHER" id="PTHR12385">
    <property type="entry name" value="CHOLINE TRANSPORTER-LIKE (SLC FAMILY 44)"/>
    <property type="match status" value="1"/>
</dbReference>
<comment type="similarity">
    <text evidence="2 7">Belongs to the CTL (choline transporter-like) family.</text>
</comment>
<protein>
    <recommendedName>
        <fullName evidence="7">Choline transporter-like protein</fullName>
    </recommendedName>
</protein>
<feature type="transmembrane region" description="Helical" evidence="7">
    <location>
        <begin position="299"/>
        <end position="324"/>
    </location>
</feature>
<dbReference type="InterPro" id="IPR007603">
    <property type="entry name" value="Choline_transptr-like"/>
</dbReference>
<comment type="function">
    <text evidence="7">Choline transporter.</text>
</comment>
<dbReference type="GO" id="GO:0022857">
    <property type="term" value="F:transmembrane transporter activity"/>
    <property type="evidence" value="ECO:0007669"/>
    <property type="project" value="UniProtKB-UniRule"/>
</dbReference>
<reference evidence="8" key="1">
    <citation type="submission" date="2019-06" db="EMBL/GenBank/DDBJ databases">
        <authorList>
            <person name="Zheng W."/>
        </authorList>
    </citation>
    <scope>NUCLEOTIDE SEQUENCE</scope>
    <source>
        <strain evidence="8">QDHG01</strain>
    </source>
</reference>
<keyword evidence="4 7" id="KW-1133">Transmembrane helix</keyword>
<gene>
    <name evidence="8" type="ORF">FGO68_gene13748</name>
</gene>
<organism evidence="8 9">
    <name type="scientific">Halteria grandinella</name>
    <dbReference type="NCBI Taxonomy" id="5974"/>
    <lineage>
        <taxon>Eukaryota</taxon>
        <taxon>Sar</taxon>
        <taxon>Alveolata</taxon>
        <taxon>Ciliophora</taxon>
        <taxon>Intramacronucleata</taxon>
        <taxon>Spirotrichea</taxon>
        <taxon>Stichotrichia</taxon>
        <taxon>Sporadotrichida</taxon>
        <taxon>Halteriidae</taxon>
        <taxon>Halteria</taxon>
    </lineage>
</organism>
<dbReference type="OrthoDB" id="420519at2759"/>
<feature type="transmembrane region" description="Helical" evidence="7">
    <location>
        <begin position="539"/>
        <end position="563"/>
    </location>
</feature>
<accession>A0A8J8NVL9</accession>
<comment type="subcellular location">
    <subcellularLocation>
        <location evidence="7">Cell membrane</location>
        <topology evidence="7">Multi-pass membrane protein</topology>
    </subcellularLocation>
    <subcellularLocation>
        <location evidence="1">Membrane</location>
        <topology evidence="1">Multi-pass membrane protein</topology>
    </subcellularLocation>
</comment>
<dbReference type="EMBL" id="RRYP01006089">
    <property type="protein sequence ID" value="TNV81479.1"/>
    <property type="molecule type" value="Genomic_DNA"/>
</dbReference>
<feature type="transmembrane region" description="Helical" evidence="7">
    <location>
        <begin position="188"/>
        <end position="209"/>
    </location>
</feature>
<name>A0A8J8NVL9_HALGN</name>
<feature type="transmembrane region" description="Helical" evidence="7">
    <location>
        <begin position="404"/>
        <end position="426"/>
    </location>
</feature>
<evidence type="ECO:0000256" key="1">
    <source>
        <dbReference type="ARBA" id="ARBA00004141"/>
    </source>
</evidence>
<keyword evidence="3 7" id="KW-0812">Transmembrane</keyword>
<feature type="transmembrane region" description="Helical" evidence="7">
    <location>
        <begin position="255"/>
        <end position="278"/>
    </location>
</feature>
<evidence type="ECO:0000256" key="2">
    <source>
        <dbReference type="ARBA" id="ARBA00007168"/>
    </source>
</evidence>
<sequence>MSHRYDRAKFSDPNYKADDYTVDDRVKDGPLNDRSCTDLLFTLIFLAFLTGLGVVTVFGMKNGKPERLLAPLDADGKFCGIDEGYSGYSLLYFADLTVDPADIVATAVCVKDCPMDDNVPVQCISTANVDCTNIPQENRYNTTKLFGKACLPILSELPLEAVAKYEQIVGDLGINDIGQGIDDMINSWPIYCIALVTAFIVTIIYLFLVRLFAGPIVWLSIVGGFIGILGLGFYLNQYAKDKYDDGSNTRKWIQYSSYALWALSGIFLLFVLCMYNNIKIATAVMKTSAVFLSQNLRSILVPTVAFVFTTAFIGCWVVDAAYLASSGEVVAVTGGTQYRKLVWDDTLRYFLIYHFFALLWIAAMIISCTQFVIIVAVCVWYFTSSSDTRGKASLFKGVWWLFRYNFGSLAFGSLLLALVWFAIIVFEYLNKKLNGGANGNGALANPVTKCAASACRCCLQCCHRFIKFLNRNAFVQVALHSKNFFLLVLKNSGTFFVSEGIGSVFIFLGKVFIAVANTGGCYVGLINWPQLNDKINSPIAPMIAVFVISYIIASIFMSLFSIAQNALIQCFLTDVEISRSSGGDGTDGKYRPKELAGLVKNLAKQG</sequence>
<evidence type="ECO:0000256" key="5">
    <source>
        <dbReference type="ARBA" id="ARBA00023136"/>
    </source>
</evidence>
<dbReference type="Proteomes" id="UP000785679">
    <property type="component" value="Unassembled WGS sequence"/>
</dbReference>
<dbReference type="PANTHER" id="PTHR12385:SF14">
    <property type="entry name" value="CHOLINE TRANSPORTER-LIKE 2"/>
    <property type="match status" value="1"/>
</dbReference>
<evidence type="ECO:0000256" key="4">
    <source>
        <dbReference type="ARBA" id="ARBA00022989"/>
    </source>
</evidence>
<keyword evidence="6" id="KW-0325">Glycoprotein</keyword>
<keyword evidence="9" id="KW-1185">Reference proteome</keyword>
<evidence type="ECO:0000256" key="7">
    <source>
        <dbReference type="RuleBase" id="RU368066"/>
    </source>
</evidence>
<evidence type="ECO:0000313" key="8">
    <source>
        <dbReference type="EMBL" id="TNV81479.1"/>
    </source>
</evidence>
<feature type="transmembrane region" description="Helical" evidence="7">
    <location>
        <begin position="504"/>
        <end position="527"/>
    </location>
</feature>
<evidence type="ECO:0000256" key="6">
    <source>
        <dbReference type="ARBA" id="ARBA00023180"/>
    </source>
</evidence>
<comment type="caution">
    <text evidence="8">The sequence shown here is derived from an EMBL/GenBank/DDBJ whole genome shotgun (WGS) entry which is preliminary data.</text>
</comment>